<dbReference type="InterPro" id="IPR016039">
    <property type="entry name" value="Thiolase-like"/>
</dbReference>
<dbReference type="PANTHER" id="PTHR34069:SF3">
    <property type="entry name" value="ACYL-COA:ACYL-COA ALKYLTRANSFERASE"/>
    <property type="match status" value="1"/>
</dbReference>
<dbReference type="AlphaFoldDB" id="A0A1M5WKH6"/>
<dbReference type="Pfam" id="PF08541">
    <property type="entry name" value="ACP_syn_III_C"/>
    <property type="match status" value="1"/>
</dbReference>
<dbReference type="OrthoDB" id="9788274at2"/>
<dbReference type="NCBIfam" id="NF006720">
    <property type="entry name" value="PRK09258.1"/>
    <property type="match status" value="1"/>
</dbReference>
<dbReference type="PANTHER" id="PTHR34069">
    <property type="entry name" value="3-OXOACYL-[ACYL-CARRIER-PROTEIN] SYNTHASE 3"/>
    <property type="match status" value="1"/>
</dbReference>
<reference evidence="5 6" key="1">
    <citation type="submission" date="2016-11" db="EMBL/GenBank/DDBJ databases">
        <authorList>
            <person name="Jaros S."/>
            <person name="Januszkiewicz K."/>
            <person name="Wedrychowicz H."/>
        </authorList>
    </citation>
    <scope>NUCLEOTIDE SEQUENCE [LARGE SCALE GENOMIC DNA]</scope>
    <source>
        <strain evidence="5 6">DSM 9705</strain>
    </source>
</reference>
<protein>
    <submittedName>
        <fullName evidence="5">3-oxoacyl-[acyl-carrier-protein] synthase-3</fullName>
    </submittedName>
</protein>
<dbReference type="Proteomes" id="UP000184139">
    <property type="component" value="Unassembled WGS sequence"/>
</dbReference>
<evidence type="ECO:0000259" key="3">
    <source>
        <dbReference type="Pfam" id="PF08541"/>
    </source>
</evidence>
<evidence type="ECO:0000256" key="1">
    <source>
        <dbReference type="ARBA" id="ARBA00022679"/>
    </source>
</evidence>
<feature type="domain" description="Beta-ketoacyl-[acyl-carrier-protein] synthase III N-terminal" evidence="4">
    <location>
        <begin position="118"/>
        <end position="160"/>
    </location>
</feature>
<dbReference type="GO" id="GO:0004315">
    <property type="term" value="F:3-oxoacyl-[acyl-carrier-protein] synthase activity"/>
    <property type="evidence" value="ECO:0007669"/>
    <property type="project" value="InterPro"/>
</dbReference>
<dbReference type="GO" id="GO:0044550">
    <property type="term" value="P:secondary metabolite biosynthetic process"/>
    <property type="evidence" value="ECO:0007669"/>
    <property type="project" value="TreeGrafter"/>
</dbReference>
<dbReference type="SUPFAM" id="SSF53901">
    <property type="entry name" value="Thiolase-like"/>
    <property type="match status" value="1"/>
</dbReference>
<gene>
    <name evidence="5" type="ORF">SAMN02745124_02372</name>
</gene>
<dbReference type="GO" id="GO:0006633">
    <property type="term" value="P:fatty acid biosynthetic process"/>
    <property type="evidence" value="ECO:0007669"/>
    <property type="project" value="InterPro"/>
</dbReference>
<evidence type="ECO:0000313" key="6">
    <source>
        <dbReference type="Proteomes" id="UP000184139"/>
    </source>
</evidence>
<proteinExistence type="predicted"/>
<dbReference type="InterPro" id="IPR013751">
    <property type="entry name" value="ACP_syn_III_N"/>
</dbReference>
<evidence type="ECO:0000259" key="4">
    <source>
        <dbReference type="Pfam" id="PF08545"/>
    </source>
</evidence>
<sequence>MPFFSQVCLHSFGYEIPARILTSDDIEQRLAPLYRRLKLPEGRLAMMSGISERRLWPEGTRPSEAAVQAGRKALTRSGIAADHVQCLFNTSVSRDMMEPATAAFVHHALGLPPDCLIFDISNACLGFLDGMVMLASMIELGQVDNGLIVSGETAEELIESTITTLLQDESLTRKSIKSAFASLTIGSGAVALFMCRCGEGATLAGPRLSAATWRANTAHVDLCQGGRIDAATTLMETDSEELMIQGIETAEQTWRAFSAVPGWGVDDIDRFFCHQVGSAHTRLLFGTLGLDVNKNFETLSFLGNVGSVSAPITLALALEQEVFRLGQKGALLGIGSGINCLMLGIDW</sequence>
<name>A0A1M5WKH6_9BACT</name>
<organism evidence="5 6">
    <name type="scientific">Desulfofustis glycolicus DSM 9705</name>
    <dbReference type="NCBI Taxonomy" id="1121409"/>
    <lineage>
        <taxon>Bacteria</taxon>
        <taxon>Pseudomonadati</taxon>
        <taxon>Thermodesulfobacteriota</taxon>
        <taxon>Desulfobulbia</taxon>
        <taxon>Desulfobulbales</taxon>
        <taxon>Desulfocapsaceae</taxon>
        <taxon>Desulfofustis</taxon>
    </lineage>
</organism>
<evidence type="ECO:0000313" key="5">
    <source>
        <dbReference type="EMBL" id="SHH88090.1"/>
    </source>
</evidence>
<dbReference type="Gene3D" id="3.40.47.10">
    <property type="match status" value="2"/>
</dbReference>
<keyword evidence="2" id="KW-0012">Acyltransferase</keyword>
<evidence type="ECO:0000256" key="2">
    <source>
        <dbReference type="ARBA" id="ARBA00023315"/>
    </source>
</evidence>
<dbReference type="Pfam" id="PF08545">
    <property type="entry name" value="ACP_syn_III"/>
    <property type="match status" value="1"/>
</dbReference>
<accession>A0A1M5WKH6</accession>
<keyword evidence="6" id="KW-1185">Reference proteome</keyword>
<keyword evidence="1" id="KW-0808">Transferase</keyword>
<dbReference type="InterPro" id="IPR013747">
    <property type="entry name" value="ACP_syn_III_C"/>
</dbReference>
<dbReference type="RefSeq" id="WP_073376333.1">
    <property type="nucleotide sequence ID" value="NZ_FQXS01000013.1"/>
</dbReference>
<feature type="domain" description="Beta-ketoacyl-[acyl-carrier-protein] synthase III C-terminal" evidence="3">
    <location>
        <begin position="262"/>
        <end position="340"/>
    </location>
</feature>
<dbReference type="CDD" id="cd00830">
    <property type="entry name" value="KAS_III"/>
    <property type="match status" value="1"/>
</dbReference>
<dbReference type="EMBL" id="FQXS01000013">
    <property type="protein sequence ID" value="SHH88090.1"/>
    <property type="molecule type" value="Genomic_DNA"/>
</dbReference>
<dbReference type="STRING" id="1121409.SAMN02745124_02372"/>